<feature type="compositionally biased region" description="Polar residues" evidence="1">
    <location>
        <begin position="84"/>
        <end position="94"/>
    </location>
</feature>
<feature type="region of interest" description="Disordered" evidence="1">
    <location>
        <begin position="370"/>
        <end position="426"/>
    </location>
</feature>
<feature type="compositionally biased region" description="Pro residues" evidence="1">
    <location>
        <begin position="53"/>
        <end position="67"/>
    </location>
</feature>
<feature type="region of interest" description="Disordered" evidence="1">
    <location>
        <begin position="1"/>
        <end position="249"/>
    </location>
</feature>
<accession>A0A8J3MSK9</accession>
<dbReference type="EMBL" id="BNJF01000001">
    <property type="protein sequence ID" value="GHO44981.1"/>
    <property type="molecule type" value="Genomic_DNA"/>
</dbReference>
<name>A0A8J3MSK9_9CHLR</name>
<feature type="compositionally biased region" description="Polar residues" evidence="1">
    <location>
        <begin position="7"/>
        <end position="19"/>
    </location>
</feature>
<gene>
    <name evidence="2" type="ORF">KSX_31440</name>
</gene>
<sequence>MAAKNAPPQSQNKPTNPGITRQALPQKPKASQGGTSQWLDTLSDIKIGQPDQPAHPKPQVSPGPKETPGPRQAPGYNTPPAPQSGHSTYPSTREQGLGERRFNERSNYGDRGGYSQRGPSSYRERESGYNSGGYKQGGYGQRGPSNYREGGYQGGGYREGGQQGGYQGGGYNRGPGGYHPGSGQGQPGPYGQRPRPHVDGTYGQRPRPERTGGRPGPARPPRERTKPTRPITPPKLKRDKTPPPEPFIPTQEQITKVEGLYLELAAPAEFDGIRTQIAKEVQIPKKAVKKIVKDLRDRQHMPSWWEAQTYKGSVEELERIKEVYLPMLPIPPVGVHKIIATQLTLKPGVVYQAIKSIRLEMNLPQYNDPSLHGDFDASPKETQASSSLSDRPSSPQTGTEIATEEHISAETMSTHPSSGTEARTNE</sequence>
<feature type="compositionally biased region" description="Low complexity" evidence="1">
    <location>
        <begin position="385"/>
        <end position="394"/>
    </location>
</feature>
<comment type="caution">
    <text evidence="2">The sequence shown here is derived from an EMBL/GenBank/DDBJ whole genome shotgun (WGS) entry which is preliminary data.</text>
</comment>
<dbReference type="AlphaFoldDB" id="A0A8J3MSK9"/>
<evidence type="ECO:0000256" key="1">
    <source>
        <dbReference type="SAM" id="MobiDB-lite"/>
    </source>
</evidence>
<organism evidence="2 3">
    <name type="scientific">Ktedonospora formicarum</name>
    <dbReference type="NCBI Taxonomy" id="2778364"/>
    <lineage>
        <taxon>Bacteria</taxon>
        <taxon>Bacillati</taxon>
        <taxon>Chloroflexota</taxon>
        <taxon>Ktedonobacteria</taxon>
        <taxon>Ktedonobacterales</taxon>
        <taxon>Ktedonobacteraceae</taxon>
        <taxon>Ktedonospora</taxon>
    </lineage>
</organism>
<evidence type="ECO:0000313" key="3">
    <source>
        <dbReference type="Proteomes" id="UP000612362"/>
    </source>
</evidence>
<keyword evidence="3" id="KW-1185">Reference proteome</keyword>
<feature type="compositionally biased region" description="Gly residues" evidence="1">
    <location>
        <begin position="151"/>
        <end position="188"/>
    </location>
</feature>
<dbReference type="Proteomes" id="UP000612362">
    <property type="component" value="Unassembled WGS sequence"/>
</dbReference>
<proteinExistence type="predicted"/>
<feature type="compositionally biased region" description="Polar residues" evidence="1">
    <location>
        <begin position="410"/>
        <end position="426"/>
    </location>
</feature>
<feature type="compositionally biased region" description="Basic and acidic residues" evidence="1">
    <location>
        <begin position="96"/>
        <end position="108"/>
    </location>
</feature>
<reference evidence="2" key="1">
    <citation type="submission" date="2020-10" db="EMBL/GenBank/DDBJ databases">
        <title>Taxonomic study of unclassified bacteria belonging to the class Ktedonobacteria.</title>
        <authorList>
            <person name="Yabe S."/>
            <person name="Wang C.M."/>
            <person name="Zheng Y."/>
            <person name="Sakai Y."/>
            <person name="Cavaletti L."/>
            <person name="Monciardini P."/>
            <person name="Donadio S."/>
        </authorList>
    </citation>
    <scope>NUCLEOTIDE SEQUENCE</scope>
    <source>
        <strain evidence="2">SOSP1-1</strain>
    </source>
</reference>
<protein>
    <submittedName>
        <fullName evidence="2">Uncharacterized protein</fullName>
    </submittedName>
</protein>
<feature type="compositionally biased region" description="Gly residues" evidence="1">
    <location>
        <begin position="130"/>
        <end position="141"/>
    </location>
</feature>
<evidence type="ECO:0000313" key="2">
    <source>
        <dbReference type="EMBL" id="GHO44981.1"/>
    </source>
</evidence>